<feature type="chain" id="PRO_5020661852" description="Outer membrane protein beta-barrel domain-containing protein" evidence="1">
    <location>
        <begin position="22"/>
        <end position="367"/>
    </location>
</feature>
<gene>
    <name evidence="2" type="ORF">E0I26_03540</name>
</gene>
<dbReference type="AlphaFoldDB" id="A0A4R5FE59"/>
<protein>
    <recommendedName>
        <fullName evidence="4">Outer membrane protein beta-barrel domain-containing protein</fullName>
    </recommendedName>
</protein>
<proteinExistence type="predicted"/>
<evidence type="ECO:0008006" key="4">
    <source>
        <dbReference type="Google" id="ProtNLM"/>
    </source>
</evidence>
<dbReference type="EMBL" id="SMLG01000001">
    <property type="protein sequence ID" value="TDE47168.1"/>
    <property type="molecule type" value="Genomic_DNA"/>
</dbReference>
<sequence length="367" mass="42155">MRNFTIYLVVLLCLFASRMLAQESFETRAKKIAEKIEKITKEEKETLKLEVEEVNVQLEKGVITKEQADLKKQRLAQARATIIENKVTVAQEELKDLVQQKVDGKINNQSSDVQKWEGAIIVIGENNDSISKNKTEINITSMKVYQGQKEKNDRQSKRTTSQVVFAAGLNNVVTNGTTDKSDFRYWGSHFYEWGLTYNTRIIKSDNLLHLKYGFSVMYNNLRPTGNRSFVVNNNQTNLEINPIHQDESRFKNVYLVAPVHLEFDFSGKKIKENKPFFKTHQSVRFGIGGYAGINLKSKQIIKYDDNDLKATEKTKGDFNTSNFIYGLSSYIGYEVTSLYVKYDLNPLFKDNAVKQNNVSLGVRFDFN</sequence>
<comment type="caution">
    <text evidence="2">The sequence shown here is derived from an EMBL/GenBank/DDBJ whole genome shotgun (WGS) entry which is preliminary data.</text>
</comment>
<dbReference type="OrthoDB" id="1466811at2"/>
<organism evidence="2 3">
    <name type="scientific">Flavobacterium rhamnosiphilum</name>
    <dbReference type="NCBI Taxonomy" id="2541724"/>
    <lineage>
        <taxon>Bacteria</taxon>
        <taxon>Pseudomonadati</taxon>
        <taxon>Bacteroidota</taxon>
        <taxon>Flavobacteriia</taxon>
        <taxon>Flavobacteriales</taxon>
        <taxon>Flavobacteriaceae</taxon>
        <taxon>Flavobacterium</taxon>
    </lineage>
</organism>
<dbReference type="Proteomes" id="UP000294814">
    <property type="component" value="Unassembled WGS sequence"/>
</dbReference>
<feature type="signal peptide" evidence="1">
    <location>
        <begin position="1"/>
        <end position="21"/>
    </location>
</feature>
<evidence type="ECO:0000256" key="1">
    <source>
        <dbReference type="SAM" id="SignalP"/>
    </source>
</evidence>
<evidence type="ECO:0000313" key="3">
    <source>
        <dbReference type="Proteomes" id="UP000294814"/>
    </source>
</evidence>
<evidence type="ECO:0000313" key="2">
    <source>
        <dbReference type="EMBL" id="TDE47168.1"/>
    </source>
</evidence>
<keyword evidence="3" id="KW-1185">Reference proteome</keyword>
<reference evidence="2 3" key="1">
    <citation type="submission" date="2019-03" db="EMBL/GenBank/DDBJ databases">
        <title>Novel species of Flavobacterium.</title>
        <authorList>
            <person name="Liu Q."/>
            <person name="Xin Y.-H."/>
        </authorList>
    </citation>
    <scope>NUCLEOTIDE SEQUENCE [LARGE SCALE GENOMIC DNA]</scope>
    <source>
        <strain evidence="2 3">LB3P52</strain>
    </source>
</reference>
<accession>A0A4R5FE59</accession>
<name>A0A4R5FE59_9FLAO</name>
<keyword evidence="1" id="KW-0732">Signal</keyword>
<dbReference type="RefSeq" id="WP_131915100.1">
    <property type="nucleotide sequence ID" value="NZ_SMLG01000001.1"/>
</dbReference>